<dbReference type="AlphaFoldDB" id="A0A2B7ZF52"/>
<evidence type="ECO:0000313" key="2">
    <source>
        <dbReference type="Proteomes" id="UP000226031"/>
    </source>
</evidence>
<dbReference type="EMBL" id="PDND01000087">
    <property type="protein sequence ID" value="PGH32606.1"/>
    <property type="molecule type" value="Genomic_DNA"/>
</dbReference>
<organism evidence="1 2">
    <name type="scientific">[Emmonsia] crescens</name>
    <dbReference type="NCBI Taxonomy" id="73230"/>
    <lineage>
        <taxon>Eukaryota</taxon>
        <taxon>Fungi</taxon>
        <taxon>Dikarya</taxon>
        <taxon>Ascomycota</taxon>
        <taxon>Pezizomycotina</taxon>
        <taxon>Eurotiomycetes</taxon>
        <taxon>Eurotiomycetidae</taxon>
        <taxon>Onygenales</taxon>
        <taxon>Ajellomycetaceae</taxon>
        <taxon>Emergomyces</taxon>
    </lineage>
</organism>
<name>A0A2B7ZF52_9EURO</name>
<gene>
    <name evidence="1" type="ORF">GX50_04580</name>
</gene>
<evidence type="ECO:0000313" key="1">
    <source>
        <dbReference type="EMBL" id="PGH32606.1"/>
    </source>
</evidence>
<accession>A0A2B7ZF52</accession>
<proteinExistence type="predicted"/>
<reference evidence="1 2" key="1">
    <citation type="submission" date="2017-10" db="EMBL/GenBank/DDBJ databases">
        <title>Comparative genomics in systemic dimorphic fungi from Ajellomycetaceae.</title>
        <authorList>
            <person name="Munoz J.F."/>
            <person name="Mcewen J.G."/>
            <person name="Clay O.K."/>
            <person name="Cuomo C.A."/>
        </authorList>
    </citation>
    <scope>NUCLEOTIDE SEQUENCE [LARGE SCALE GENOMIC DNA]</scope>
    <source>
        <strain evidence="1 2">UAMH4076</strain>
    </source>
</reference>
<dbReference type="Proteomes" id="UP000226031">
    <property type="component" value="Unassembled WGS sequence"/>
</dbReference>
<protein>
    <submittedName>
        <fullName evidence="1">Uncharacterized protein</fullName>
    </submittedName>
</protein>
<comment type="caution">
    <text evidence="1">The sequence shown here is derived from an EMBL/GenBank/DDBJ whole genome shotgun (WGS) entry which is preliminary data.</text>
</comment>
<sequence>MTFNINLEQLKLTLEKERNVEVTGSHREFPPAIARYHSSELKFTVIPGARDIRLARKTLTLAESGELIEYKVYWNLHHVKDQLALLLLSKQSSGVEIQALQNKSELPR</sequence>
<keyword evidence="2" id="KW-1185">Reference proteome</keyword>